<evidence type="ECO:0000259" key="3">
    <source>
        <dbReference type="SMART" id="SM00722"/>
    </source>
</evidence>
<evidence type="ECO:0000256" key="2">
    <source>
        <dbReference type="SAM" id="SignalP"/>
    </source>
</evidence>
<dbReference type="InterPro" id="IPR026464">
    <property type="entry name" value="NosD_copper_fam"/>
</dbReference>
<dbReference type="InterPro" id="IPR006626">
    <property type="entry name" value="PbH1"/>
</dbReference>
<dbReference type="SMART" id="SM00722">
    <property type="entry name" value="CASH"/>
    <property type="match status" value="2"/>
</dbReference>
<feature type="region of interest" description="Disordered" evidence="1">
    <location>
        <begin position="430"/>
        <end position="461"/>
    </location>
</feature>
<organism evidence="4 5">
    <name type="scientific">Achromobacter animicus</name>
    <dbReference type="NCBI Taxonomy" id="1389935"/>
    <lineage>
        <taxon>Bacteria</taxon>
        <taxon>Pseudomonadati</taxon>
        <taxon>Pseudomonadota</taxon>
        <taxon>Betaproteobacteria</taxon>
        <taxon>Burkholderiales</taxon>
        <taxon>Alcaligenaceae</taxon>
        <taxon>Achromobacter</taxon>
    </lineage>
</organism>
<dbReference type="SMART" id="SM00710">
    <property type="entry name" value="PbH1"/>
    <property type="match status" value="10"/>
</dbReference>
<feature type="domain" description="Carbohydrate-binding/sugar hydrolysis" evidence="3">
    <location>
        <begin position="50"/>
        <end position="200"/>
    </location>
</feature>
<evidence type="ECO:0000256" key="1">
    <source>
        <dbReference type="SAM" id="MobiDB-lite"/>
    </source>
</evidence>
<accession>A0A6S7BIB8</accession>
<name>A0A6S7BIB8_9BURK</name>
<dbReference type="RefSeq" id="WP_254595004.1">
    <property type="nucleotide sequence ID" value="NZ_CADIJM010000007.1"/>
</dbReference>
<feature type="chain" id="PRO_5028944689" evidence="2">
    <location>
        <begin position="21"/>
        <end position="461"/>
    </location>
</feature>
<gene>
    <name evidence="4" type="primary">nosD</name>
    <name evidence="4" type="ORF">LMG26690_03474</name>
</gene>
<evidence type="ECO:0000313" key="4">
    <source>
        <dbReference type="EMBL" id="CAB3715446.1"/>
    </source>
</evidence>
<keyword evidence="5" id="KW-1185">Reference proteome</keyword>
<dbReference type="NCBIfam" id="TIGR03804">
    <property type="entry name" value="para_beta_helix"/>
    <property type="match status" value="1"/>
</dbReference>
<dbReference type="InterPro" id="IPR007742">
    <property type="entry name" value="NosD_dom"/>
</dbReference>
<reference evidence="4 5" key="1">
    <citation type="submission" date="2020-04" db="EMBL/GenBank/DDBJ databases">
        <authorList>
            <person name="De Canck E."/>
        </authorList>
    </citation>
    <scope>NUCLEOTIDE SEQUENCE [LARGE SCALE GENOMIC DNA]</scope>
    <source>
        <strain evidence="4 5">LMG 26690</strain>
    </source>
</reference>
<sequence>MAAIATLRNAAWAAAGFVLAGFGPALHGAAAAATLEVAAGADLAQAVAAAQPGDTLRLAPGTYPGAIVIDKPLVIEGPQDRSAIIAGTREGRTLWVKATDVSLRNLTVTRSGLDLPAMDAGIFLDRTAHRAVVEHNDILDNLFGVYVWGPQDAMVRGNRIVGNQELRVAERGNGVSLWNTPGSAVVDNDISAGRDGVFVNTSKQNRFTGNRFHDLRYGVHYMYTNDSEISGNVSTGNDIGYAIMYSHRLVVTGNVAVNNVEQGLMMNYANNSDISGNTVDGAGKCVFIYNANKNRFADNHFSNCDIGIHFTAGSEGNRISGNAFINNRNQVKYVGTRVMEWSDNGRGNYWSDNTAFDLDGDGIADTAYRPNDVVDQLLWRAPAARILLNSPAISVVRWAQSQFPAILPGGVIDSKPLMKPVRERIDYGGAMANAKPGASPDAKSAANSVAKNGAKRAEDNQ</sequence>
<dbReference type="EMBL" id="CADIJM010000007">
    <property type="protein sequence ID" value="CAB3715446.1"/>
    <property type="molecule type" value="Genomic_DNA"/>
</dbReference>
<dbReference type="InterPro" id="IPR011050">
    <property type="entry name" value="Pectin_lyase_fold/virulence"/>
</dbReference>
<feature type="signal peptide" evidence="2">
    <location>
        <begin position="1"/>
        <end position="20"/>
    </location>
</feature>
<evidence type="ECO:0000313" key="5">
    <source>
        <dbReference type="Proteomes" id="UP000494214"/>
    </source>
</evidence>
<protein>
    <submittedName>
        <fullName evidence="4">Putative ABC transporter binding protein NosD</fullName>
    </submittedName>
</protein>
<keyword evidence="2" id="KW-0732">Signal</keyword>
<dbReference type="Pfam" id="PF05048">
    <property type="entry name" value="NosD"/>
    <property type="match status" value="1"/>
</dbReference>
<dbReference type="InterPro" id="IPR012334">
    <property type="entry name" value="Pectin_lyas_fold"/>
</dbReference>
<dbReference type="NCBIfam" id="TIGR04247">
    <property type="entry name" value="NosD_copper_fam"/>
    <property type="match status" value="1"/>
</dbReference>
<proteinExistence type="predicted"/>
<feature type="domain" description="Carbohydrate-binding/sugar hydrolysis" evidence="3">
    <location>
        <begin position="206"/>
        <end position="366"/>
    </location>
</feature>
<dbReference type="Gene3D" id="2.160.20.10">
    <property type="entry name" value="Single-stranded right-handed beta-helix, Pectin lyase-like"/>
    <property type="match status" value="1"/>
</dbReference>
<dbReference type="Proteomes" id="UP000494214">
    <property type="component" value="Unassembled WGS sequence"/>
</dbReference>
<dbReference type="InterPro" id="IPR006633">
    <property type="entry name" value="Carb-bd_sugar_hydrolysis-dom"/>
</dbReference>
<dbReference type="AlphaFoldDB" id="A0A6S7BIB8"/>
<dbReference type="InterPro" id="IPR022441">
    <property type="entry name" value="Para_beta_helix_rpt-2"/>
</dbReference>
<dbReference type="SUPFAM" id="SSF51126">
    <property type="entry name" value="Pectin lyase-like"/>
    <property type="match status" value="1"/>
</dbReference>